<dbReference type="PANTHER" id="PTHR37308:SF1">
    <property type="entry name" value="POLYPRENYL-PHOSPHATE TRANSPORTER"/>
    <property type="match status" value="1"/>
</dbReference>
<proteinExistence type="predicted"/>
<dbReference type="EMBL" id="CP092418">
    <property type="protein sequence ID" value="USD22737.1"/>
    <property type="molecule type" value="Genomic_DNA"/>
</dbReference>
<accession>A0ABY4VF53</accession>
<keyword evidence="1" id="KW-0812">Transmembrane</keyword>
<keyword evidence="1" id="KW-0472">Membrane</keyword>
<feature type="transmembrane region" description="Helical" evidence="1">
    <location>
        <begin position="161"/>
        <end position="189"/>
    </location>
</feature>
<protein>
    <submittedName>
        <fullName evidence="2">DUF368 domain-containing protein</fullName>
    </submittedName>
</protein>
<feature type="transmembrane region" description="Helical" evidence="1">
    <location>
        <begin position="104"/>
        <end position="122"/>
    </location>
</feature>
<feature type="transmembrane region" description="Helical" evidence="1">
    <location>
        <begin position="204"/>
        <end position="222"/>
    </location>
</feature>
<gene>
    <name evidence="2" type="ORF">MJO52_06270</name>
</gene>
<evidence type="ECO:0000256" key="1">
    <source>
        <dbReference type="SAM" id="Phobius"/>
    </source>
</evidence>
<keyword evidence="3" id="KW-1185">Reference proteome</keyword>
<dbReference type="PANTHER" id="PTHR37308">
    <property type="entry name" value="INTEGRAL MEMBRANE PROTEIN"/>
    <property type="match status" value="1"/>
</dbReference>
<name>A0ABY4VF53_9GAMM</name>
<dbReference type="RefSeq" id="WP_252085091.1">
    <property type="nucleotide sequence ID" value="NZ_CP092418.1"/>
</dbReference>
<sequence length="320" mass="34249">MKFKELFKSRYPGVVLRGMGMGAADVVPGVSGGTIAFITGIYQELLDSLSRIGPHCITIMREEGLSATWKHINGSFLLSLFLGVLISIFSLARIISGLLEQYPILVWSFFFGLVLASTFPILRNIPRWSLSTAVFLFLGIALAVVVSELRPGDIPATPLTLFLSGALAICAMALPGISGAFILLMIGIYPKVLTAVHELQLSNLLYFAVGAALGLMLFSRLLSWLMHKYVARTLAFLAGILLGSLKIIWPWKLPINGAETVSSKLAPLLANTSPSNFMAQTGENANLGPAIIAALVAAVLVLAVDYFGGGHRGKSYATPQ</sequence>
<reference evidence="2" key="1">
    <citation type="submission" date="2022-02" db="EMBL/GenBank/DDBJ databases">
        <title>Coral-associated bacteria.</title>
        <authorList>
            <person name="Tang K."/>
            <person name="Wang X."/>
        </authorList>
    </citation>
    <scope>NUCLEOTIDE SEQUENCE</scope>
    <source>
        <strain evidence="2">SCSIO 43006</strain>
    </source>
</reference>
<dbReference type="Pfam" id="PF04018">
    <property type="entry name" value="VCA0040-like"/>
    <property type="match status" value="1"/>
</dbReference>
<feature type="transmembrane region" description="Helical" evidence="1">
    <location>
        <begin position="287"/>
        <end position="307"/>
    </location>
</feature>
<feature type="transmembrane region" description="Helical" evidence="1">
    <location>
        <begin position="128"/>
        <end position="149"/>
    </location>
</feature>
<evidence type="ECO:0000313" key="2">
    <source>
        <dbReference type="EMBL" id="USD22737.1"/>
    </source>
</evidence>
<feature type="transmembrane region" description="Helical" evidence="1">
    <location>
        <begin position="21"/>
        <end position="42"/>
    </location>
</feature>
<organism evidence="2 3">
    <name type="scientific">Microbulbifer variabilis</name>
    <dbReference type="NCBI Taxonomy" id="266805"/>
    <lineage>
        <taxon>Bacteria</taxon>
        <taxon>Pseudomonadati</taxon>
        <taxon>Pseudomonadota</taxon>
        <taxon>Gammaproteobacteria</taxon>
        <taxon>Cellvibrionales</taxon>
        <taxon>Microbulbiferaceae</taxon>
        <taxon>Microbulbifer</taxon>
    </lineage>
</organism>
<feature type="transmembrane region" description="Helical" evidence="1">
    <location>
        <begin position="229"/>
        <end position="249"/>
    </location>
</feature>
<keyword evidence="1" id="KW-1133">Transmembrane helix</keyword>
<dbReference type="Proteomes" id="UP001055658">
    <property type="component" value="Chromosome"/>
</dbReference>
<feature type="transmembrane region" description="Helical" evidence="1">
    <location>
        <begin position="72"/>
        <end position="92"/>
    </location>
</feature>
<evidence type="ECO:0000313" key="3">
    <source>
        <dbReference type="Proteomes" id="UP001055658"/>
    </source>
</evidence>
<dbReference type="InterPro" id="IPR007163">
    <property type="entry name" value="VCA0040-like"/>
</dbReference>